<accession>A0A9W6V5M8</accession>
<evidence type="ECO:0000313" key="3">
    <source>
        <dbReference type="Proteomes" id="UP001165042"/>
    </source>
</evidence>
<reference evidence="2" key="1">
    <citation type="submission" date="2023-02" db="EMBL/GenBank/DDBJ databases">
        <title>Actinokineospora globicatena NBRC 15670.</title>
        <authorList>
            <person name="Ichikawa N."/>
            <person name="Sato H."/>
            <person name="Tonouchi N."/>
        </authorList>
    </citation>
    <scope>NUCLEOTIDE SEQUENCE</scope>
    <source>
        <strain evidence="2">NBRC 15670</strain>
    </source>
</reference>
<name>A0A9W6V5M8_9PSEU</name>
<evidence type="ECO:0000313" key="2">
    <source>
        <dbReference type="EMBL" id="GLW89567.1"/>
    </source>
</evidence>
<dbReference type="Proteomes" id="UP001165042">
    <property type="component" value="Unassembled WGS sequence"/>
</dbReference>
<organism evidence="2 3">
    <name type="scientific">Actinokineospora globicatena</name>
    <dbReference type="NCBI Taxonomy" id="103729"/>
    <lineage>
        <taxon>Bacteria</taxon>
        <taxon>Bacillati</taxon>
        <taxon>Actinomycetota</taxon>
        <taxon>Actinomycetes</taxon>
        <taxon>Pseudonocardiales</taxon>
        <taxon>Pseudonocardiaceae</taxon>
        <taxon>Actinokineospora</taxon>
    </lineage>
</organism>
<proteinExistence type="predicted"/>
<feature type="region of interest" description="Disordered" evidence="1">
    <location>
        <begin position="32"/>
        <end position="93"/>
    </location>
</feature>
<keyword evidence="3" id="KW-1185">Reference proteome</keyword>
<comment type="caution">
    <text evidence="2">The sequence shown here is derived from an EMBL/GenBank/DDBJ whole genome shotgun (WGS) entry which is preliminary data.</text>
</comment>
<protein>
    <submittedName>
        <fullName evidence="2">Uncharacterized protein</fullName>
    </submittedName>
</protein>
<evidence type="ECO:0000256" key="1">
    <source>
        <dbReference type="SAM" id="MobiDB-lite"/>
    </source>
</evidence>
<feature type="compositionally biased region" description="Low complexity" evidence="1">
    <location>
        <begin position="37"/>
        <end position="47"/>
    </location>
</feature>
<gene>
    <name evidence="2" type="ORF">Aglo03_03830</name>
</gene>
<dbReference type="EMBL" id="BSSD01000001">
    <property type="protein sequence ID" value="GLW89567.1"/>
    <property type="molecule type" value="Genomic_DNA"/>
</dbReference>
<sequence>MSSGNTPMNTNGASGPCCMLCGSTRTSSGQMNIINPATDTSASTAADLGPTRTAWSARPQSRFTATPPQIPSTSEDPGTALPRADPLSSRRLG</sequence>
<dbReference type="AlphaFoldDB" id="A0A9W6V5M8"/>
<feature type="compositionally biased region" description="Polar residues" evidence="1">
    <location>
        <begin position="58"/>
        <end position="76"/>
    </location>
</feature>